<dbReference type="GO" id="GO:0004519">
    <property type="term" value="F:endonuclease activity"/>
    <property type="evidence" value="ECO:0007669"/>
    <property type="project" value="InterPro"/>
</dbReference>
<gene>
    <name evidence="1" type="ORF">FL622_15330</name>
</gene>
<dbReference type="EMBL" id="VJVV01000014">
    <property type="protein sequence ID" value="TRO78837.1"/>
    <property type="molecule type" value="Genomic_DNA"/>
</dbReference>
<name>A0A550J6N8_9BACT</name>
<dbReference type="InterPro" id="IPR018669">
    <property type="entry name" value="Toxin_HigB"/>
</dbReference>
<dbReference type="GO" id="GO:0110001">
    <property type="term" value="C:toxin-antitoxin complex"/>
    <property type="evidence" value="ECO:0007669"/>
    <property type="project" value="InterPro"/>
</dbReference>
<dbReference type="AlphaFoldDB" id="A0A550J6N8"/>
<dbReference type="GO" id="GO:0003723">
    <property type="term" value="F:RNA binding"/>
    <property type="evidence" value="ECO:0007669"/>
    <property type="project" value="InterPro"/>
</dbReference>
<sequence length="97" mass="11487">MRIISRKTLREFWGQHPDARQPLQAWYDDAKHADWHSPADIKNVYRNASFLADNRVVFNIKGNTYRLIVAVQYAHGLLYIRFVGTHRDYDKIDARTI</sequence>
<organism evidence="1 2">
    <name type="scientific">Trichloromonas acetexigens</name>
    <dbReference type="NCBI Taxonomy" id="38815"/>
    <lineage>
        <taxon>Bacteria</taxon>
        <taxon>Pseudomonadati</taxon>
        <taxon>Thermodesulfobacteriota</taxon>
        <taxon>Desulfuromonadia</taxon>
        <taxon>Desulfuromonadales</taxon>
        <taxon>Trichloromonadaceae</taxon>
        <taxon>Trichloromonas</taxon>
    </lineage>
</organism>
<evidence type="ECO:0000313" key="1">
    <source>
        <dbReference type="EMBL" id="TRO78837.1"/>
    </source>
</evidence>
<comment type="caution">
    <text evidence="1">The sequence shown here is derived from an EMBL/GenBank/DDBJ whole genome shotgun (WGS) entry which is preliminary data.</text>
</comment>
<evidence type="ECO:0000313" key="2">
    <source>
        <dbReference type="Proteomes" id="UP000317155"/>
    </source>
</evidence>
<proteinExistence type="predicted"/>
<dbReference type="Proteomes" id="UP000317155">
    <property type="component" value="Unassembled WGS sequence"/>
</dbReference>
<dbReference type="RefSeq" id="WP_092054560.1">
    <property type="nucleotide sequence ID" value="NZ_FOJJ01000006.1"/>
</dbReference>
<keyword evidence="2" id="KW-1185">Reference proteome</keyword>
<dbReference type="OrthoDB" id="9799912at2"/>
<accession>A0A550J6N8</accession>
<protein>
    <submittedName>
        <fullName evidence="1">Type II toxin-antitoxin system HigB family toxin</fullName>
    </submittedName>
</protein>
<dbReference type="Pfam" id="PF09907">
    <property type="entry name" value="HigB_toxin"/>
    <property type="match status" value="1"/>
</dbReference>
<reference evidence="1 2" key="1">
    <citation type="submission" date="2019-07" db="EMBL/GenBank/DDBJ databases">
        <title>Insights of Desulfuromonas acetexigens electromicrobiology.</title>
        <authorList>
            <person name="Katuri K."/>
            <person name="Sapireddy V."/>
            <person name="Shaw D.R."/>
            <person name="Saikaly P."/>
        </authorList>
    </citation>
    <scope>NUCLEOTIDE SEQUENCE [LARGE SCALE GENOMIC DNA]</scope>
    <source>
        <strain evidence="1 2">2873</strain>
    </source>
</reference>